<keyword evidence="4" id="KW-1185">Reference proteome</keyword>
<reference evidence="3 4" key="1">
    <citation type="submission" date="2021-03" db="EMBL/GenBank/DDBJ databases">
        <title>Thermosipho ferrireducens sp.nov., an anaerobic thermophilic iron-reducing bacterium isolated from a deep-sea hydrothermal sulfide deposits.</title>
        <authorList>
            <person name="Zeng X."/>
            <person name="Chen Y."/>
            <person name="Shao Z."/>
        </authorList>
    </citation>
    <scope>NUCLEOTIDE SEQUENCE [LARGE SCALE GENOMIC DNA]</scope>
    <source>
        <strain evidence="3 4">JL129W03</strain>
    </source>
</reference>
<feature type="transmembrane region" description="Helical" evidence="1">
    <location>
        <begin position="45"/>
        <end position="62"/>
    </location>
</feature>
<dbReference type="PANTHER" id="PTHR43155:SF2">
    <property type="entry name" value="CYCLIC DI-GMP PHOSPHODIESTERASE PA4108"/>
    <property type="match status" value="1"/>
</dbReference>
<feature type="domain" description="HD-GYP" evidence="2">
    <location>
        <begin position="243"/>
        <end position="432"/>
    </location>
</feature>
<dbReference type="SMART" id="SM00471">
    <property type="entry name" value="HDc"/>
    <property type="match status" value="1"/>
</dbReference>
<dbReference type="Pfam" id="PF20972">
    <property type="entry name" value="MASE9"/>
    <property type="match status" value="1"/>
</dbReference>
<dbReference type="SUPFAM" id="SSF109604">
    <property type="entry name" value="HD-domain/PDEase-like"/>
    <property type="match status" value="1"/>
</dbReference>
<keyword evidence="1" id="KW-1133">Transmembrane helix</keyword>
<gene>
    <name evidence="3" type="ORF">JYK00_02165</name>
</gene>
<evidence type="ECO:0000313" key="4">
    <source>
        <dbReference type="Proteomes" id="UP000671862"/>
    </source>
</evidence>
<dbReference type="PROSITE" id="PS51832">
    <property type="entry name" value="HD_GYP"/>
    <property type="match status" value="1"/>
</dbReference>
<name>A0ABX7S9H9_9BACT</name>
<dbReference type="PANTHER" id="PTHR43155">
    <property type="entry name" value="CYCLIC DI-GMP PHOSPHODIESTERASE PA4108-RELATED"/>
    <property type="match status" value="1"/>
</dbReference>
<proteinExistence type="predicted"/>
<dbReference type="InterPro" id="IPR037522">
    <property type="entry name" value="HD_GYP_dom"/>
</dbReference>
<dbReference type="InterPro" id="IPR003607">
    <property type="entry name" value="HD/PDEase_dom"/>
</dbReference>
<dbReference type="CDD" id="cd00077">
    <property type="entry name" value="HDc"/>
    <property type="match status" value="1"/>
</dbReference>
<evidence type="ECO:0000313" key="3">
    <source>
        <dbReference type="EMBL" id="QTA38357.1"/>
    </source>
</evidence>
<dbReference type="Pfam" id="PF13487">
    <property type="entry name" value="HD_5"/>
    <property type="match status" value="1"/>
</dbReference>
<dbReference type="Proteomes" id="UP000671862">
    <property type="component" value="Chromosome"/>
</dbReference>
<feature type="transmembrane region" description="Helical" evidence="1">
    <location>
        <begin position="152"/>
        <end position="178"/>
    </location>
</feature>
<keyword evidence="1" id="KW-0472">Membrane</keyword>
<dbReference type="Gene3D" id="1.10.3210.10">
    <property type="entry name" value="Hypothetical protein af1432"/>
    <property type="match status" value="1"/>
</dbReference>
<feature type="transmembrane region" description="Helical" evidence="1">
    <location>
        <begin position="198"/>
        <end position="215"/>
    </location>
</feature>
<sequence>MKQFSKVLKEFRSEKTYSLLLWTIYMVLFVLYSRKYGMDLFDKNFLIFLSFFVFFELLSVRIQSFIVKSGFKGAELYVTTGMIINIIAGTALMPHQAMLIPFLGFLVLRFKVLFSSDYWNFLFNVSQIGLTAFLSSLLSHKIFSVTPSNNPIYLSFLLSLVAFVYFLVNLSFIVLFLLSMYGELSRETLTFLFGGSRVFNLLSNSLNTFIIFLLYKTVGIVAIPLSLITIISIQVGNYYAARYREAKFDLLIALTKSLEEKDPYTAGHGERVADLVDKLATKCGFSKKYIDWLKKASLLHDVGKIGIPDNVLIKTGKLSKEEYEIMKEHSRKGYEILKEVNEFKNTVAVWVKHHHERWDGEGYPDGLKGDEIPLESRMITLADVFDALTSDRPYRAALTKEQAIEFLKENSGVIFDPSLVELFLELHGEGKV</sequence>
<accession>A0ABX7S9H9</accession>
<evidence type="ECO:0000259" key="2">
    <source>
        <dbReference type="PROSITE" id="PS51832"/>
    </source>
</evidence>
<dbReference type="EMBL" id="CP071446">
    <property type="protein sequence ID" value="QTA38357.1"/>
    <property type="molecule type" value="Genomic_DNA"/>
</dbReference>
<keyword evidence="1" id="KW-0812">Transmembrane</keyword>
<protein>
    <submittedName>
        <fullName evidence="3">HD domain-containing protein</fullName>
    </submittedName>
</protein>
<feature type="transmembrane region" description="Helical" evidence="1">
    <location>
        <begin position="121"/>
        <end position="140"/>
    </location>
</feature>
<feature type="transmembrane region" description="Helical" evidence="1">
    <location>
        <begin position="16"/>
        <end position="33"/>
    </location>
</feature>
<dbReference type="RefSeq" id="WP_207567076.1">
    <property type="nucleotide sequence ID" value="NZ_CP071446.1"/>
</dbReference>
<organism evidence="3 4">
    <name type="scientific">Thermosipho ferrireducens</name>
    <dbReference type="NCBI Taxonomy" id="2571116"/>
    <lineage>
        <taxon>Bacteria</taxon>
        <taxon>Thermotogati</taxon>
        <taxon>Thermotogota</taxon>
        <taxon>Thermotogae</taxon>
        <taxon>Thermotogales</taxon>
        <taxon>Fervidobacteriaceae</taxon>
        <taxon>Thermosipho</taxon>
    </lineage>
</organism>
<feature type="transmembrane region" description="Helical" evidence="1">
    <location>
        <begin position="221"/>
        <end position="240"/>
    </location>
</feature>
<evidence type="ECO:0000256" key="1">
    <source>
        <dbReference type="SAM" id="Phobius"/>
    </source>
</evidence>
<dbReference type="InterPro" id="IPR048430">
    <property type="entry name" value="MASE9"/>
</dbReference>